<dbReference type="InterPro" id="IPR001279">
    <property type="entry name" value="Metallo-B-lactamas"/>
</dbReference>
<protein>
    <recommendedName>
        <fullName evidence="5">hydroxyacylglutathione hydrolase</fullName>
        <ecNumber evidence="5">3.1.2.6</ecNumber>
    </recommendedName>
    <alternativeName>
        <fullName evidence="9">Glyoxalase II</fullName>
    </alternativeName>
</protein>
<keyword evidence="8" id="KW-0862">Zinc</keyword>
<evidence type="ECO:0000256" key="6">
    <source>
        <dbReference type="ARBA" id="ARBA00022723"/>
    </source>
</evidence>
<proteinExistence type="inferred from homology"/>
<keyword evidence="7 11" id="KW-0378">Hydrolase</keyword>
<keyword evidence="12" id="KW-1185">Reference proteome</keyword>
<dbReference type="Pfam" id="PF16123">
    <property type="entry name" value="HAGH_C"/>
    <property type="match status" value="1"/>
</dbReference>
<feature type="domain" description="Metallo-beta-lactamase" evidence="10">
    <location>
        <begin position="65"/>
        <end position="226"/>
    </location>
</feature>
<evidence type="ECO:0000313" key="11">
    <source>
        <dbReference type="EMBL" id="PIK60475.1"/>
    </source>
</evidence>
<dbReference type="InterPro" id="IPR017782">
    <property type="entry name" value="Hydroxyacylglutathione_Hdrlase"/>
</dbReference>
<dbReference type="PANTHER" id="PTHR11935:SF94">
    <property type="entry name" value="TENZING NORGAY, ISOFORM C"/>
    <property type="match status" value="1"/>
</dbReference>
<name>A0A2G8LJR9_STIJA</name>
<accession>A0A2G8LJR9</accession>
<dbReference type="SMART" id="SM00849">
    <property type="entry name" value="Lactamase_B"/>
    <property type="match status" value="1"/>
</dbReference>
<dbReference type="EMBL" id="MRZV01000055">
    <property type="protein sequence ID" value="PIK60475.1"/>
    <property type="molecule type" value="Genomic_DNA"/>
</dbReference>
<dbReference type="FunFam" id="3.60.15.10:FF:000019">
    <property type="entry name" value="Hydroxyacylglutathione hydrolase, mitochondrial"/>
    <property type="match status" value="1"/>
</dbReference>
<dbReference type="AlphaFoldDB" id="A0A2G8LJR9"/>
<comment type="caution">
    <text evidence="11">The sequence shown here is derived from an EMBL/GenBank/DDBJ whole genome shotgun (WGS) entry which is preliminary data.</text>
</comment>
<dbReference type="CDD" id="cd07723">
    <property type="entry name" value="hydroxyacylglutathione_hydrolase_MBL-fold"/>
    <property type="match status" value="1"/>
</dbReference>
<evidence type="ECO:0000256" key="8">
    <source>
        <dbReference type="ARBA" id="ARBA00022833"/>
    </source>
</evidence>
<dbReference type="InterPro" id="IPR032282">
    <property type="entry name" value="HAGH_C"/>
</dbReference>
<reference evidence="11 12" key="1">
    <citation type="journal article" date="2017" name="PLoS Biol.">
        <title>The sea cucumber genome provides insights into morphological evolution and visceral regeneration.</title>
        <authorList>
            <person name="Zhang X."/>
            <person name="Sun L."/>
            <person name="Yuan J."/>
            <person name="Sun Y."/>
            <person name="Gao Y."/>
            <person name="Zhang L."/>
            <person name="Li S."/>
            <person name="Dai H."/>
            <person name="Hamel J.F."/>
            <person name="Liu C."/>
            <person name="Yu Y."/>
            <person name="Liu S."/>
            <person name="Lin W."/>
            <person name="Guo K."/>
            <person name="Jin S."/>
            <person name="Xu P."/>
            <person name="Storey K.B."/>
            <person name="Huan P."/>
            <person name="Zhang T."/>
            <person name="Zhou Y."/>
            <person name="Zhang J."/>
            <person name="Lin C."/>
            <person name="Li X."/>
            <person name="Xing L."/>
            <person name="Huo D."/>
            <person name="Sun M."/>
            <person name="Wang L."/>
            <person name="Mercier A."/>
            <person name="Li F."/>
            <person name="Yang H."/>
            <person name="Xiang J."/>
        </authorList>
    </citation>
    <scope>NUCLEOTIDE SEQUENCE [LARGE SCALE GENOMIC DNA]</scope>
    <source>
        <strain evidence="11">Shaxun</strain>
        <tissue evidence="11">Muscle</tissue>
    </source>
</reference>
<dbReference type="SUPFAM" id="SSF56281">
    <property type="entry name" value="Metallo-hydrolase/oxidoreductase"/>
    <property type="match status" value="1"/>
</dbReference>
<dbReference type="Gene3D" id="3.60.15.10">
    <property type="entry name" value="Ribonuclease Z/Hydroxyacylglutathione hydrolase-like"/>
    <property type="match status" value="1"/>
</dbReference>
<comment type="cofactor">
    <cofactor evidence="2">
        <name>Zn(2+)</name>
        <dbReference type="ChEBI" id="CHEBI:29105"/>
    </cofactor>
</comment>
<dbReference type="Proteomes" id="UP000230750">
    <property type="component" value="Unassembled WGS sequence"/>
</dbReference>
<dbReference type="NCBIfam" id="TIGR03413">
    <property type="entry name" value="GSH_gloB"/>
    <property type="match status" value="1"/>
</dbReference>
<comment type="similarity">
    <text evidence="4">Belongs to the metallo-beta-lactamase superfamily. Glyoxalase II family.</text>
</comment>
<evidence type="ECO:0000256" key="7">
    <source>
        <dbReference type="ARBA" id="ARBA00022801"/>
    </source>
</evidence>
<comment type="catalytic activity">
    <reaction evidence="1">
        <text>an S-(2-hydroxyacyl)glutathione + H2O = a 2-hydroxy carboxylate + glutathione + H(+)</text>
        <dbReference type="Rhea" id="RHEA:21864"/>
        <dbReference type="ChEBI" id="CHEBI:15377"/>
        <dbReference type="ChEBI" id="CHEBI:15378"/>
        <dbReference type="ChEBI" id="CHEBI:57925"/>
        <dbReference type="ChEBI" id="CHEBI:58896"/>
        <dbReference type="ChEBI" id="CHEBI:71261"/>
        <dbReference type="EC" id="3.1.2.6"/>
    </reaction>
</comment>
<organism evidence="11 12">
    <name type="scientific">Stichopus japonicus</name>
    <name type="common">Sea cucumber</name>
    <dbReference type="NCBI Taxonomy" id="307972"/>
    <lineage>
        <taxon>Eukaryota</taxon>
        <taxon>Metazoa</taxon>
        <taxon>Echinodermata</taxon>
        <taxon>Eleutherozoa</taxon>
        <taxon>Echinozoa</taxon>
        <taxon>Holothuroidea</taxon>
        <taxon>Aspidochirotacea</taxon>
        <taxon>Aspidochirotida</taxon>
        <taxon>Stichopodidae</taxon>
        <taxon>Apostichopus</taxon>
    </lineage>
</organism>
<comment type="pathway">
    <text evidence="3">Secondary metabolite metabolism; methylglyoxal degradation; (R)-lactate from methylglyoxal: step 2/2.</text>
</comment>
<evidence type="ECO:0000256" key="2">
    <source>
        <dbReference type="ARBA" id="ARBA00001947"/>
    </source>
</evidence>
<dbReference type="HAMAP" id="MF_01374">
    <property type="entry name" value="Glyoxalase_2"/>
    <property type="match status" value="1"/>
</dbReference>
<evidence type="ECO:0000256" key="3">
    <source>
        <dbReference type="ARBA" id="ARBA00004963"/>
    </source>
</evidence>
<evidence type="ECO:0000256" key="9">
    <source>
        <dbReference type="ARBA" id="ARBA00031044"/>
    </source>
</evidence>
<dbReference type="PANTHER" id="PTHR11935">
    <property type="entry name" value="BETA LACTAMASE DOMAIN"/>
    <property type="match status" value="1"/>
</dbReference>
<keyword evidence="6" id="KW-0479">Metal-binding</keyword>
<dbReference type="PIRSF" id="PIRSF005457">
    <property type="entry name" value="Glx"/>
    <property type="match status" value="1"/>
</dbReference>
<gene>
    <name evidence="11" type="ORF">BSL78_02584</name>
</gene>
<dbReference type="InterPro" id="IPR036866">
    <property type="entry name" value="RibonucZ/Hydroxyglut_hydro"/>
</dbReference>
<dbReference type="OrthoDB" id="515692at2759"/>
<evidence type="ECO:0000256" key="4">
    <source>
        <dbReference type="ARBA" id="ARBA00006759"/>
    </source>
</evidence>
<dbReference type="Pfam" id="PF00753">
    <property type="entry name" value="Lactamase_B"/>
    <property type="match status" value="1"/>
</dbReference>
<dbReference type="EC" id="3.1.2.6" evidence="5"/>
<evidence type="ECO:0000313" key="12">
    <source>
        <dbReference type="Proteomes" id="UP000230750"/>
    </source>
</evidence>
<dbReference type="STRING" id="307972.A0A2G8LJR9"/>
<evidence type="ECO:0000256" key="1">
    <source>
        <dbReference type="ARBA" id="ARBA00001623"/>
    </source>
</evidence>
<evidence type="ECO:0000256" key="5">
    <source>
        <dbReference type="ARBA" id="ARBA00011917"/>
    </source>
</evidence>
<evidence type="ECO:0000259" key="10">
    <source>
        <dbReference type="SMART" id="SM00849"/>
    </source>
</evidence>
<dbReference type="InterPro" id="IPR035680">
    <property type="entry name" value="Clx_II_MBL"/>
</dbReference>
<sequence>MVTIRKIGGAMKGLYRPHYFCNLMFKSLQKVGLPLTWSAHRNCHSSTVFINQPDMKITILSALEDNYMYLITDEKTKEAAIVDPVNPDKVVEAVSKEGVNLKSVITTHHHWDHAGGNEELVKKVKGLSVYGGDDRIGALTNKVKQDDEFKIGSLNVRCLFTPCHTSGHICYFVTGESGEEPSVFTGDTLFLSGCGKFFEGTPEQMHSALIEKLGSLPEDTKVYCGHEYTVNNLKYALYVEPKNPDIQQRMKWAQDLRAKSVPTVPGTIGEEKKYNPFMRVSVDAVKLHTKKTDPVDVMGALRKDKDSFRPKF</sequence>
<dbReference type="GO" id="GO:0046872">
    <property type="term" value="F:metal ion binding"/>
    <property type="evidence" value="ECO:0007669"/>
    <property type="project" value="UniProtKB-KW"/>
</dbReference>
<dbReference type="GO" id="GO:0004416">
    <property type="term" value="F:hydroxyacylglutathione hydrolase activity"/>
    <property type="evidence" value="ECO:0007669"/>
    <property type="project" value="UniProtKB-EC"/>
</dbReference>
<dbReference type="GO" id="GO:0019243">
    <property type="term" value="P:methylglyoxal catabolic process to D-lactate via S-lactoyl-glutathione"/>
    <property type="evidence" value="ECO:0007669"/>
    <property type="project" value="InterPro"/>
</dbReference>